<protein>
    <submittedName>
        <fullName evidence="1">Uncharacterized protein</fullName>
    </submittedName>
</protein>
<evidence type="ECO:0000313" key="2">
    <source>
        <dbReference type="Proteomes" id="UP000184172"/>
    </source>
</evidence>
<organism evidence="1 2">
    <name type="scientific">Aequorivita viscosa</name>
    <dbReference type="NCBI Taxonomy" id="797419"/>
    <lineage>
        <taxon>Bacteria</taxon>
        <taxon>Pseudomonadati</taxon>
        <taxon>Bacteroidota</taxon>
        <taxon>Flavobacteriia</taxon>
        <taxon>Flavobacteriales</taxon>
        <taxon>Flavobacteriaceae</taxon>
        <taxon>Aequorivita</taxon>
    </lineage>
</organism>
<dbReference type="Proteomes" id="UP000184172">
    <property type="component" value="Unassembled WGS sequence"/>
</dbReference>
<dbReference type="AlphaFoldDB" id="A0A1M6MIM1"/>
<accession>A0A1M6MIM1</accession>
<reference evidence="2" key="1">
    <citation type="submission" date="2016-11" db="EMBL/GenBank/DDBJ databases">
        <authorList>
            <person name="Varghese N."/>
            <person name="Submissions S."/>
        </authorList>
    </citation>
    <scope>NUCLEOTIDE SEQUENCE [LARGE SCALE GENOMIC DNA]</scope>
    <source>
        <strain evidence="2">DSM 26349</strain>
    </source>
</reference>
<dbReference type="EMBL" id="FQYV01000027">
    <property type="protein sequence ID" value="SHJ83297.1"/>
    <property type="molecule type" value="Genomic_DNA"/>
</dbReference>
<keyword evidence="2" id="KW-1185">Reference proteome</keyword>
<gene>
    <name evidence="1" type="ORF">SAMN04487908_12738</name>
</gene>
<dbReference type="OrthoDB" id="1466206at2"/>
<name>A0A1M6MIM1_9FLAO</name>
<evidence type="ECO:0000313" key="1">
    <source>
        <dbReference type="EMBL" id="SHJ83297.1"/>
    </source>
</evidence>
<proteinExistence type="predicted"/>
<sequence length="59" mass="6855">MEDDLNKIQLSKSSRNSELETISRVRFLPLFSPEMFVLKTEIVDNGIDFRIEIINNKGI</sequence>
<dbReference type="RefSeq" id="WP_073220990.1">
    <property type="nucleotide sequence ID" value="NZ_FNNS01000025.1"/>
</dbReference>
<dbReference type="STRING" id="797419.SAMN05216556_12540"/>